<dbReference type="GO" id="GO:0005524">
    <property type="term" value="F:ATP binding"/>
    <property type="evidence" value="ECO:0007669"/>
    <property type="project" value="UniProtKB-KW"/>
</dbReference>
<protein>
    <recommendedName>
        <fullName evidence="7">Mur ligase C-terminal domain-containing protein</fullName>
    </recommendedName>
</protein>
<evidence type="ECO:0000259" key="7">
    <source>
        <dbReference type="Pfam" id="PF02875"/>
    </source>
</evidence>
<gene>
    <name evidence="8" type="ORF">METZ01_LOCUS145411</name>
</gene>
<dbReference type="Gene3D" id="3.40.1190.10">
    <property type="entry name" value="Mur-like, catalytic domain"/>
    <property type="match status" value="1"/>
</dbReference>
<evidence type="ECO:0000256" key="2">
    <source>
        <dbReference type="ARBA" id="ARBA00022598"/>
    </source>
</evidence>
<accession>A0A381ZUP5</accession>
<evidence type="ECO:0000256" key="4">
    <source>
        <dbReference type="ARBA" id="ARBA00022741"/>
    </source>
</evidence>
<dbReference type="InterPro" id="IPR004101">
    <property type="entry name" value="Mur_ligase_C"/>
</dbReference>
<dbReference type="InterPro" id="IPR036565">
    <property type="entry name" value="Mur-like_cat_sf"/>
</dbReference>
<evidence type="ECO:0000256" key="3">
    <source>
        <dbReference type="ARBA" id="ARBA00022723"/>
    </source>
</evidence>
<dbReference type="GO" id="GO:0008841">
    <property type="term" value="F:dihydrofolate synthase activity"/>
    <property type="evidence" value="ECO:0007669"/>
    <property type="project" value="TreeGrafter"/>
</dbReference>
<dbReference type="GO" id="GO:0004326">
    <property type="term" value="F:tetrahydrofolylpolyglutamate synthase activity"/>
    <property type="evidence" value="ECO:0007669"/>
    <property type="project" value="InterPro"/>
</dbReference>
<comment type="similarity">
    <text evidence="1">Belongs to the folylpolyglutamate synthase family.</text>
</comment>
<name>A0A381ZUP5_9ZZZZ</name>
<dbReference type="InterPro" id="IPR036615">
    <property type="entry name" value="Mur_ligase_C_dom_sf"/>
</dbReference>
<keyword evidence="3" id="KW-0479">Metal-binding</keyword>
<feature type="non-terminal residue" evidence="8">
    <location>
        <position position="1"/>
    </location>
</feature>
<dbReference type="SUPFAM" id="SSF53623">
    <property type="entry name" value="MurD-like peptide ligases, catalytic domain"/>
    <property type="match status" value="1"/>
</dbReference>
<proteinExistence type="inferred from homology"/>
<feature type="domain" description="Mur ligase C-terminal" evidence="7">
    <location>
        <begin position="209"/>
        <end position="329"/>
    </location>
</feature>
<dbReference type="PANTHER" id="PTHR11136:SF0">
    <property type="entry name" value="DIHYDROFOLATE SYNTHETASE-RELATED"/>
    <property type="match status" value="1"/>
</dbReference>
<evidence type="ECO:0000256" key="6">
    <source>
        <dbReference type="ARBA" id="ARBA00022842"/>
    </source>
</evidence>
<dbReference type="GO" id="GO:0005737">
    <property type="term" value="C:cytoplasm"/>
    <property type="evidence" value="ECO:0007669"/>
    <property type="project" value="TreeGrafter"/>
</dbReference>
<keyword evidence="5" id="KW-0067">ATP-binding</keyword>
<dbReference type="Gene3D" id="3.90.190.20">
    <property type="entry name" value="Mur ligase, C-terminal domain"/>
    <property type="match status" value="1"/>
</dbReference>
<evidence type="ECO:0000256" key="5">
    <source>
        <dbReference type="ARBA" id="ARBA00022840"/>
    </source>
</evidence>
<dbReference type="GO" id="GO:0046872">
    <property type="term" value="F:metal ion binding"/>
    <property type="evidence" value="ECO:0007669"/>
    <property type="project" value="UniProtKB-KW"/>
</dbReference>
<evidence type="ECO:0000256" key="1">
    <source>
        <dbReference type="ARBA" id="ARBA00008276"/>
    </source>
</evidence>
<dbReference type="InterPro" id="IPR001645">
    <property type="entry name" value="Folylpolyglutamate_synth"/>
</dbReference>
<keyword evidence="6" id="KW-0460">Magnesium</keyword>
<evidence type="ECO:0000313" key="8">
    <source>
        <dbReference type="EMBL" id="SVA92557.1"/>
    </source>
</evidence>
<keyword evidence="4" id="KW-0547">Nucleotide-binding</keyword>
<dbReference type="Pfam" id="PF02875">
    <property type="entry name" value="Mur_ligase_C"/>
    <property type="match status" value="1"/>
</dbReference>
<reference evidence="8" key="1">
    <citation type="submission" date="2018-05" db="EMBL/GenBank/DDBJ databases">
        <authorList>
            <person name="Lanie J.A."/>
            <person name="Ng W.-L."/>
            <person name="Kazmierczak K.M."/>
            <person name="Andrzejewski T.M."/>
            <person name="Davidsen T.M."/>
            <person name="Wayne K.J."/>
            <person name="Tettelin H."/>
            <person name="Glass J.I."/>
            <person name="Rusch D."/>
            <person name="Podicherti R."/>
            <person name="Tsui H.-C.T."/>
            <person name="Winkler M.E."/>
        </authorList>
    </citation>
    <scope>NUCLEOTIDE SEQUENCE</scope>
</reference>
<organism evidence="8">
    <name type="scientific">marine metagenome</name>
    <dbReference type="NCBI Taxonomy" id="408172"/>
    <lineage>
        <taxon>unclassified sequences</taxon>
        <taxon>metagenomes</taxon>
        <taxon>ecological metagenomes</taxon>
    </lineage>
</organism>
<keyword evidence="2" id="KW-0436">Ligase</keyword>
<dbReference type="NCBIfam" id="TIGR01499">
    <property type="entry name" value="folC"/>
    <property type="match status" value="1"/>
</dbReference>
<dbReference type="AlphaFoldDB" id="A0A381ZUP5"/>
<dbReference type="SUPFAM" id="SSF53244">
    <property type="entry name" value="MurD-like peptide ligases, peptide-binding domain"/>
    <property type="match status" value="1"/>
</dbReference>
<dbReference type="EMBL" id="UINC01022599">
    <property type="protein sequence ID" value="SVA92557.1"/>
    <property type="molecule type" value="Genomic_DNA"/>
</dbReference>
<sequence>RERLSLGGEMITEDEFGDLIGGVANYAQAALEPPSYFELLTAAALLWFSSEAVDAALVEVGLLGRFDATNVVDAEVAVVTNVGRDHTDGRGEWRRAVAGEKAGIVVEGHPLVLGEPAADVRDLFVSEGAEPVLVRGEDFGVENTRLAVGGQVVSLWGPYSHHREVYLPMYGPGQADNAAAALTAVEAFLGGPLGDDAVAEGLGGIALPGRMEVLARRPLVVVDGAHNKDAARHLALSISEAFTASRLILVLGVLDPHDPTEIIDELSALSPEVVVTCTAPSGRAVPAELLAAAGADRGLEVEVVPEPTDAVTRAVGLAGEDDLVLVAGTFYIVAPARRAVSLLDVQEGREEGEF</sequence>
<dbReference type="PANTHER" id="PTHR11136">
    <property type="entry name" value="FOLYLPOLYGLUTAMATE SYNTHASE-RELATED"/>
    <property type="match status" value="1"/>
</dbReference>